<feature type="domain" description="SusD-like N-terminal" evidence="7">
    <location>
        <begin position="41"/>
        <end position="225"/>
    </location>
</feature>
<evidence type="ECO:0000259" key="7">
    <source>
        <dbReference type="Pfam" id="PF14322"/>
    </source>
</evidence>
<dbReference type="CDD" id="cd08977">
    <property type="entry name" value="SusD"/>
    <property type="match status" value="1"/>
</dbReference>
<keyword evidence="3" id="KW-0732">Signal</keyword>
<accession>A0ABP9C4D5</accession>
<evidence type="ECO:0000313" key="8">
    <source>
        <dbReference type="EMBL" id="GAA4804664.1"/>
    </source>
</evidence>
<dbReference type="SUPFAM" id="SSF48452">
    <property type="entry name" value="TPR-like"/>
    <property type="match status" value="1"/>
</dbReference>
<comment type="caution">
    <text evidence="8">The sequence shown here is derived from an EMBL/GenBank/DDBJ whole genome shotgun (WGS) entry which is preliminary data.</text>
</comment>
<keyword evidence="9" id="KW-1185">Reference proteome</keyword>
<dbReference type="Pfam" id="PF14322">
    <property type="entry name" value="SusD-like_3"/>
    <property type="match status" value="1"/>
</dbReference>
<keyword evidence="4" id="KW-0472">Membrane</keyword>
<comment type="subcellular location">
    <subcellularLocation>
        <location evidence="1">Cell outer membrane</location>
    </subcellularLocation>
</comment>
<dbReference type="EMBL" id="BAABIQ010000043">
    <property type="protein sequence ID" value="GAA4804664.1"/>
    <property type="molecule type" value="Genomic_DNA"/>
</dbReference>
<evidence type="ECO:0000256" key="1">
    <source>
        <dbReference type="ARBA" id="ARBA00004442"/>
    </source>
</evidence>
<gene>
    <name evidence="8" type="ORF">GCM10023231_37230</name>
</gene>
<dbReference type="PROSITE" id="PS51257">
    <property type="entry name" value="PROKAR_LIPOPROTEIN"/>
    <property type="match status" value="1"/>
</dbReference>
<evidence type="ECO:0000256" key="2">
    <source>
        <dbReference type="ARBA" id="ARBA00006275"/>
    </source>
</evidence>
<evidence type="ECO:0000256" key="4">
    <source>
        <dbReference type="ARBA" id="ARBA00023136"/>
    </source>
</evidence>
<dbReference type="Pfam" id="PF07980">
    <property type="entry name" value="SusD_RagB"/>
    <property type="match status" value="1"/>
</dbReference>
<dbReference type="InterPro" id="IPR012944">
    <property type="entry name" value="SusD_RagB_dom"/>
</dbReference>
<name>A0ABP9C4D5_9SPHI</name>
<sequence length="521" mass="58963">MKKNINRYIILIGGLIISSCSKDFLTKYPEGSLNEGNFYASETDFQQAVVGAYVPLRDVANNAYFMDEMRADNAEYFYYAKDRGNQTAENLTNYLDLTDNVITLNRYQADYNGISRTNIILDRLNTITFTMSDAVKNQVSGEAKALRGHYYFDLVKNFGDVPLYLHEVTTSSAAYLPRSSADSVYNQIITDLTDAINLLSEPNFSAEQTGKVTKGTASMELAAVYMQRKQYDKALPLLQNISTMGYALLPNFRDVFNPANKNGNKEMIFDIQYKSGSPTDLQESNFPYRFTPLTPNTQVIMGVNFNNTIGGWNVPTPDLYQLFEAGDTRLDASIGVIEGTLDENTDFEPTKVVSTVVGYTPPAHTEIRWFCKKYYYPPYGSIYKNTDQNWPLYRFSDALLLLAECLNETGRSTEALEPLNRVRTRAFGAGKGQITTTDANQLRTLIANERRLELAFENKRYQDLIRTDQAIPVMTAYGTAAKARHSYLLPQTYNVTQNRLLYPIPQRERDLNTSLTQNPGY</sequence>
<proteinExistence type="inferred from homology"/>
<evidence type="ECO:0000256" key="3">
    <source>
        <dbReference type="ARBA" id="ARBA00022729"/>
    </source>
</evidence>
<dbReference type="InterPro" id="IPR011990">
    <property type="entry name" value="TPR-like_helical_dom_sf"/>
</dbReference>
<comment type="similarity">
    <text evidence="2">Belongs to the SusD family.</text>
</comment>
<protein>
    <submittedName>
        <fullName evidence="8">RagB/SusD family nutrient uptake outer membrane protein</fullName>
    </submittedName>
</protein>
<dbReference type="InterPro" id="IPR033985">
    <property type="entry name" value="SusD-like_N"/>
</dbReference>
<keyword evidence="5" id="KW-0998">Cell outer membrane</keyword>
<evidence type="ECO:0000259" key="6">
    <source>
        <dbReference type="Pfam" id="PF07980"/>
    </source>
</evidence>
<organism evidence="8 9">
    <name type="scientific">Olivibacter ginsenosidimutans</name>
    <dbReference type="NCBI Taxonomy" id="1176537"/>
    <lineage>
        <taxon>Bacteria</taxon>
        <taxon>Pseudomonadati</taxon>
        <taxon>Bacteroidota</taxon>
        <taxon>Sphingobacteriia</taxon>
        <taxon>Sphingobacteriales</taxon>
        <taxon>Sphingobacteriaceae</taxon>
        <taxon>Olivibacter</taxon>
    </lineage>
</organism>
<dbReference type="Gene3D" id="1.25.40.390">
    <property type="match status" value="1"/>
</dbReference>
<dbReference type="Proteomes" id="UP001501411">
    <property type="component" value="Unassembled WGS sequence"/>
</dbReference>
<reference evidence="9" key="1">
    <citation type="journal article" date="2019" name="Int. J. Syst. Evol. Microbiol.">
        <title>The Global Catalogue of Microorganisms (GCM) 10K type strain sequencing project: providing services to taxonomists for standard genome sequencing and annotation.</title>
        <authorList>
            <consortium name="The Broad Institute Genomics Platform"/>
            <consortium name="The Broad Institute Genome Sequencing Center for Infectious Disease"/>
            <person name="Wu L."/>
            <person name="Ma J."/>
        </authorList>
    </citation>
    <scope>NUCLEOTIDE SEQUENCE [LARGE SCALE GENOMIC DNA]</scope>
    <source>
        <strain evidence="9">JCM 18200</strain>
    </source>
</reference>
<evidence type="ECO:0000313" key="9">
    <source>
        <dbReference type="Proteomes" id="UP001501411"/>
    </source>
</evidence>
<evidence type="ECO:0000256" key="5">
    <source>
        <dbReference type="ARBA" id="ARBA00023237"/>
    </source>
</evidence>
<feature type="domain" description="RagB/SusD" evidence="6">
    <location>
        <begin position="318"/>
        <end position="521"/>
    </location>
</feature>
<dbReference type="RefSeq" id="WP_345234255.1">
    <property type="nucleotide sequence ID" value="NZ_BAABIQ010000043.1"/>
</dbReference>